<gene>
    <name evidence="1" type="ORF">AsAng_0034500</name>
</gene>
<reference evidence="1" key="1">
    <citation type="submission" date="2022-09" db="EMBL/GenBank/DDBJ databases">
        <title>Aureispira anguillicida sp. nov., isolated from Leptocephalus of Japanese eel Anguilla japonica.</title>
        <authorList>
            <person name="Yuasa K."/>
            <person name="Mekata T."/>
            <person name="Ikunari K."/>
        </authorList>
    </citation>
    <scope>NUCLEOTIDE SEQUENCE</scope>
    <source>
        <strain evidence="1">EL160426</strain>
    </source>
</reference>
<evidence type="ECO:0000313" key="1">
    <source>
        <dbReference type="EMBL" id="BDS12725.1"/>
    </source>
</evidence>
<dbReference type="RefSeq" id="WP_264788083.1">
    <property type="nucleotide sequence ID" value="NZ_AP026867.1"/>
</dbReference>
<dbReference type="Proteomes" id="UP001060919">
    <property type="component" value="Chromosome"/>
</dbReference>
<accession>A0A915YGH2</accession>
<keyword evidence="2" id="KW-1185">Reference proteome</keyword>
<name>A0A915YGH2_9BACT</name>
<protein>
    <submittedName>
        <fullName evidence="1">Uncharacterized protein</fullName>
    </submittedName>
</protein>
<organism evidence="1 2">
    <name type="scientific">Aureispira anguillae</name>
    <dbReference type="NCBI Taxonomy" id="2864201"/>
    <lineage>
        <taxon>Bacteria</taxon>
        <taxon>Pseudomonadati</taxon>
        <taxon>Bacteroidota</taxon>
        <taxon>Saprospiria</taxon>
        <taxon>Saprospirales</taxon>
        <taxon>Saprospiraceae</taxon>
        <taxon>Aureispira</taxon>
    </lineage>
</organism>
<dbReference type="KEGG" id="aup:AsAng_0034500"/>
<sequence length="251" mass="29631">MSFNSLLFTDEIEIEANKQQNQNLVIYFNGIYIDDLSKLPSIKTDFELILEKVGKKGFHAHKAYKNKADSKLLMQLMTTIILKYELHWFSFPFVKEWLTDSRLNTYMENDEITVPFKKSNYRASAFYFYLHCINERIKYLPSFSPKVRLYSDKDTYIRLYHGFEHDGNTLNNIEKIIGSKGKDEPILYLADHVGYLFRKVKLALPKEGGINQIKINPSDKDSELIYDCVKHIKIINSKKLFHYLDFWNILT</sequence>
<evidence type="ECO:0000313" key="2">
    <source>
        <dbReference type="Proteomes" id="UP001060919"/>
    </source>
</evidence>
<proteinExistence type="predicted"/>
<dbReference type="AlphaFoldDB" id="A0A915YGH2"/>
<dbReference type="EMBL" id="AP026867">
    <property type="protein sequence ID" value="BDS12725.1"/>
    <property type="molecule type" value="Genomic_DNA"/>
</dbReference>